<reference evidence="9 10" key="1">
    <citation type="submission" date="2020-02" db="EMBL/GenBank/DDBJ databases">
        <title>Sequencing the genomes of 1000 actinobacteria strains.</title>
        <authorList>
            <person name="Klenk H.-P."/>
        </authorList>
    </citation>
    <scope>NUCLEOTIDE SEQUENCE [LARGE SCALE GENOMIC DNA]</scope>
    <source>
        <strain evidence="9 10">DSM 27960</strain>
    </source>
</reference>
<evidence type="ECO:0000256" key="3">
    <source>
        <dbReference type="ARBA" id="ARBA00022448"/>
    </source>
</evidence>
<feature type="transmembrane region" description="Helical" evidence="8">
    <location>
        <begin position="163"/>
        <end position="182"/>
    </location>
</feature>
<dbReference type="GO" id="GO:0022857">
    <property type="term" value="F:transmembrane transporter activity"/>
    <property type="evidence" value="ECO:0007669"/>
    <property type="project" value="InterPro"/>
</dbReference>
<feature type="transmembrane region" description="Helical" evidence="8">
    <location>
        <begin position="120"/>
        <end position="151"/>
    </location>
</feature>
<dbReference type="Gene3D" id="1.10.3470.10">
    <property type="entry name" value="ABC transporter involved in vitamin B12 uptake, BtuC"/>
    <property type="match status" value="1"/>
</dbReference>
<sequence>MSTTQTLATAEAIRSLRVSRRRRETIISLILVALLLVVAAVTLSTGAYRISPDAVLPTLFGNGATADSFAIFQLRLPRLTIGVLAGIAFAVSGALFQSLLGNPLASPDIMGITGGASVAAVFATLILGLSGALVSIWAFAGAMVIATAISLLSRDQQSTGYRFVLTGVGFAFMCTGALGYLLTRAEAREAQAALVWTVGSIANVRWPDIAVFAVALLVLIPAVAVSVRRIRVLQLGHEMASGLGVRVTRARIIMLILAVSLAACATAAVGPIAFVALCSAPIARRLVATGSLALVPTALVGALIILTSDLIAQNAFANATVPIGIVTGAVGAPYLLWLLATAHKGQSS</sequence>
<dbReference type="PANTHER" id="PTHR30472">
    <property type="entry name" value="FERRIC ENTEROBACTIN TRANSPORT SYSTEM PERMEASE PROTEIN"/>
    <property type="match status" value="1"/>
</dbReference>
<keyword evidence="7 8" id="KW-0472">Membrane</keyword>
<comment type="caution">
    <text evidence="9">The sequence shown here is derived from an EMBL/GenBank/DDBJ whole genome shotgun (WGS) entry which is preliminary data.</text>
</comment>
<dbReference type="InterPro" id="IPR037294">
    <property type="entry name" value="ABC_BtuC-like"/>
</dbReference>
<evidence type="ECO:0000256" key="6">
    <source>
        <dbReference type="ARBA" id="ARBA00022989"/>
    </source>
</evidence>
<evidence type="ECO:0000256" key="4">
    <source>
        <dbReference type="ARBA" id="ARBA00022475"/>
    </source>
</evidence>
<feature type="transmembrane region" description="Helical" evidence="8">
    <location>
        <begin position="209"/>
        <end position="231"/>
    </location>
</feature>
<keyword evidence="10" id="KW-1185">Reference proteome</keyword>
<dbReference type="Proteomes" id="UP000541033">
    <property type="component" value="Unassembled WGS sequence"/>
</dbReference>
<comment type="similarity">
    <text evidence="2">Belongs to the binding-protein-dependent transport system permease family. FecCD subfamily.</text>
</comment>
<dbReference type="RefSeq" id="WP_208402431.1">
    <property type="nucleotide sequence ID" value="NZ_JAAMOX010000001.1"/>
</dbReference>
<evidence type="ECO:0000256" key="7">
    <source>
        <dbReference type="ARBA" id="ARBA00023136"/>
    </source>
</evidence>
<feature type="transmembrane region" description="Helical" evidence="8">
    <location>
        <begin position="79"/>
        <end position="100"/>
    </location>
</feature>
<dbReference type="EMBL" id="JAAMOX010000001">
    <property type="protein sequence ID" value="NIH52945.1"/>
    <property type="molecule type" value="Genomic_DNA"/>
</dbReference>
<evidence type="ECO:0000256" key="8">
    <source>
        <dbReference type="SAM" id="Phobius"/>
    </source>
</evidence>
<dbReference type="SUPFAM" id="SSF81345">
    <property type="entry name" value="ABC transporter involved in vitamin B12 uptake, BtuC"/>
    <property type="match status" value="1"/>
</dbReference>
<keyword evidence="6 8" id="KW-1133">Transmembrane helix</keyword>
<keyword evidence="5 8" id="KW-0812">Transmembrane</keyword>
<dbReference type="InterPro" id="IPR000522">
    <property type="entry name" value="ABC_transptr_permease_BtuC"/>
</dbReference>
<keyword evidence="3" id="KW-0813">Transport</keyword>
<protein>
    <submittedName>
        <fullName evidence="9">Iron complex transport system permease protein</fullName>
    </submittedName>
</protein>
<accession>A0A7X5TSF7</accession>
<gene>
    <name evidence="9" type="ORF">FHX76_000813</name>
</gene>
<feature type="transmembrane region" description="Helical" evidence="8">
    <location>
        <begin position="286"/>
        <end position="307"/>
    </location>
</feature>
<evidence type="ECO:0000256" key="5">
    <source>
        <dbReference type="ARBA" id="ARBA00022692"/>
    </source>
</evidence>
<comment type="subcellular location">
    <subcellularLocation>
        <location evidence="1">Cell membrane</location>
        <topology evidence="1">Multi-pass membrane protein</topology>
    </subcellularLocation>
</comment>
<evidence type="ECO:0000313" key="9">
    <source>
        <dbReference type="EMBL" id="NIH52945.1"/>
    </source>
</evidence>
<keyword evidence="4" id="KW-1003">Cell membrane</keyword>
<dbReference type="Pfam" id="PF01032">
    <property type="entry name" value="FecCD"/>
    <property type="match status" value="1"/>
</dbReference>
<organism evidence="9 10">
    <name type="scientific">Lysinibacter cavernae</name>
    <dbReference type="NCBI Taxonomy" id="1640652"/>
    <lineage>
        <taxon>Bacteria</taxon>
        <taxon>Bacillati</taxon>
        <taxon>Actinomycetota</taxon>
        <taxon>Actinomycetes</taxon>
        <taxon>Micrococcales</taxon>
        <taxon>Microbacteriaceae</taxon>
        <taxon>Lysinibacter</taxon>
    </lineage>
</organism>
<proteinExistence type="inferred from homology"/>
<evidence type="ECO:0000313" key="10">
    <source>
        <dbReference type="Proteomes" id="UP000541033"/>
    </source>
</evidence>
<dbReference type="GO" id="GO:0005886">
    <property type="term" value="C:plasma membrane"/>
    <property type="evidence" value="ECO:0007669"/>
    <property type="project" value="UniProtKB-SubCell"/>
</dbReference>
<feature type="transmembrane region" description="Helical" evidence="8">
    <location>
        <begin position="252"/>
        <end position="274"/>
    </location>
</feature>
<evidence type="ECO:0000256" key="1">
    <source>
        <dbReference type="ARBA" id="ARBA00004651"/>
    </source>
</evidence>
<dbReference type="AlphaFoldDB" id="A0A7X5TSF7"/>
<dbReference type="GO" id="GO:0033214">
    <property type="term" value="P:siderophore-iron import into cell"/>
    <property type="evidence" value="ECO:0007669"/>
    <property type="project" value="TreeGrafter"/>
</dbReference>
<evidence type="ECO:0000256" key="2">
    <source>
        <dbReference type="ARBA" id="ARBA00007935"/>
    </source>
</evidence>
<name>A0A7X5TSF7_9MICO</name>
<feature type="transmembrane region" description="Helical" evidence="8">
    <location>
        <begin position="26"/>
        <end position="48"/>
    </location>
</feature>
<dbReference type="CDD" id="cd06550">
    <property type="entry name" value="TM_ABC_iron-siderophores_like"/>
    <property type="match status" value="1"/>
</dbReference>
<feature type="transmembrane region" description="Helical" evidence="8">
    <location>
        <begin position="319"/>
        <end position="340"/>
    </location>
</feature>
<dbReference type="PANTHER" id="PTHR30472:SF24">
    <property type="entry name" value="FERRIC ENTEROBACTIN TRANSPORT SYSTEM PERMEASE PROTEIN FEPG"/>
    <property type="match status" value="1"/>
</dbReference>